<proteinExistence type="inferred from homology"/>
<keyword evidence="10" id="KW-1185">Reference proteome</keyword>
<keyword evidence="3" id="KW-1003">Cell membrane</keyword>
<dbReference type="Gene3D" id="1.10.3720.10">
    <property type="entry name" value="MetI-like"/>
    <property type="match status" value="1"/>
</dbReference>
<gene>
    <name evidence="9" type="ORF">R2Q92_09420</name>
</gene>
<dbReference type="PANTHER" id="PTHR43744:SF12">
    <property type="entry name" value="ABC TRANSPORTER PERMEASE PROTEIN MG189-RELATED"/>
    <property type="match status" value="1"/>
</dbReference>
<comment type="caution">
    <text evidence="9">The sequence shown here is derived from an EMBL/GenBank/DDBJ whole genome shotgun (WGS) entry which is preliminary data.</text>
</comment>
<comment type="subcellular location">
    <subcellularLocation>
        <location evidence="1 7">Cell membrane</location>
        <topology evidence="1 7">Multi-pass membrane protein</topology>
    </subcellularLocation>
</comment>
<dbReference type="EMBL" id="JAWJYN010000002">
    <property type="protein sequence ID" value="MDZ8162061.1"/>
    <property type="molecule type" value="Genomic_DNA"/>
</dbReference>
<evidence type="ECO:0000313" key="10">
    <source>
        <dbReference type="Proteomes" id="UP001291912"/>
    </source>
</evidence>
<dbReference type="PANTHER" id="PTHR43744">
    <property type="entry name" value="ABC TRANSPORTER PERMEASE PROTEIN MG189-RELATED-RELATED"/>
    <property type="match status" value="1"/>
</dbReference>
<dbReference type="Pfam" id="PF00528">
    <property type="entry name" value="BPD_transp_1"/>
    <property type="match status" value="1"/>
</dbReference>
<dbReference type="CDD" id="cd06261">
    <property type="entry name" value="TM_PBP2"/>
    <property type="match status" value="1"/>
</dbReference>
<evidence type="ECO:0000256" key="7">
    <source>
        <dbReference type="RuleBase" id="RU363032"/>
    </source>
</evidence>
<dbReference type="InterPro" id="IPR000515">
    <property type="entry name" value="MetI-like"/>
</dbReference>
<sequence>MSVYPLIWLFLQSFRTDSEILGDPFGVPVRPTLDGYASAFATTPLPQYFLNSLLVTMAVVIVSVVVCAGAGYAFSVLTFPGSKAVFFAFIGVLVIPAPVLLLPVFLISRDLGILNSYIGLIGPFSAGVLPLGVFLMKTHFDALPSSFIEAAEIDRASPWQTFRLVMLPLIRPAAATVAVLAFMSAWNEYIYTLVAVRSQSLFTLPVGIADLAAKQFLYGYAPVFAAMVLTSIPVFVAFVIAQRSFIASMSFGGGVKG</sequence>
<dbReference type="InterPro" id="IPR035906">
    <property type="entry name" value="MetI-like_sf"/>
</dbReference>
<keyword evidence="6 7" id="KW-0472">Membrane</keyword>
<keyword evidence="5 7" id="KW-1133">Transmembrane helix</keyword>
<evidence type="ECO:0000259" key="8">
    <source>
        <dbReference type="PROSITE" id="PS50928"/>
    </source>
</evidence>
<dbReference type="RefSeq" id="WP_194424555.1">
    <property type="nucleotide sequence ID" value="NZ_BAAAPT010000002.1"/>
</dbReference>
<evidence type="ECO:0000256" key="5">
    <source>
        <dbReference type="ARBA" id="ARBA00022989"/>
    </source>
</evidence>
<evidence type="ECO:0000256" key="3">
    <source>
        <dbReference type="ARBA" id="ARBA00022475"/>
    </source>
</evidence>
<dbReference type="Proteomes" id="UP001291912">
    <property type="component" value="Unassembled WGS sequence"/>
</dbReference>
<protein>
    <submittedName>
        <fullName evidence="9">Carbohydrate ABC transporter permease</fullName>
    </submittedName>
</protein>
<feature type="transmembrane region" description="Helical" evidence="7">
    <location>
        <begin position="113"/>
        <end position="136"/>
    </location>
</feature>
<feature type="domain" description="ABC transmembrane type-1" evidence="8">
    <location>
        <begin position="49"/>
        <end position="241"/>
    </location>
</feature>
<reference evidence="9 10" key="1">
    <citation type="submission" date="2023-10" db="EMBL/GenBank/DDBJ databases">
        <title>Microbacterium xanthum sp. nov., isolated from seaweed.</title>
        <authorList>
            <person name="Lee S.D."/>
        </authorList>
    </citation>
    <scope>NUCLEOTIDE SEQUENCE [LARGE SCALE GENOMIC DNA]</scope>
    <source>
        <strain evidence="9 10">KCTC 19124</strain>
    </source>
</reference>
<feature type="transmembrane region" description="Helical" evidence="7">
    <location>
        <begin position="48"/>
        <end position="74"/>
    </location>
</feature>
<feature type="transmembrane region" description="Helical" evidence="7">
    <location>
        <begin position="164"/>
        <end position="186"/>
    </location>
</feature>
<dbReference type="SUPFAM" id="SSF161098">
    <property type="entry name" value="MetI-like"/>
    <property type="match status" value="1"/>
</dbReference>
<comment type="similarity">
    <text evidence="7">Belongs to the binding-protein-dependent transport system permease family.</text>
</comment>
<feature type="transmembrane region" description="Helical" evidence="7">
    <location>
        <begin position="86"/>
        <end position="107"/>
    </location>
</feature>
<organism evidence="9 10">
    <name type="scientific">Microbacterium aquimaris</name>
    <dbReference type="NCBI Taxonomy" id="459816"/>
    <lineage>
        <taxon>Bacteria</taxon>
        <taxon>Bacillati</taxon>
        <taxon>Actinomycetota</taxon>
        <taxon>Actinomycetes</taxon>
        <taxon>Micrococcales</taxon>
        <taxon>Microbacteriaceae</taxon>
        <taxon>Microbacterium</taxon>
    </lineage>
</organism>
<evidence type="ECO:0000256" key="6">
    <source>
        <dbReference type="ARBA" id="ARBA00023136"/>
    </source>
</evidence>
<evidence type="ECO:0000313" key="9">
    <source>
        <dbReference type="EMBL" id="MDZ8162061.1"/>
    </source>
</evidence>
<name>A0ABU5N7M7_9MICO</name>
<accession>A0ABU5N7M7</accession>
<feature type="transmembrane region" description="Helical" evidence="7">
    <location>
        <begin position="220"/>
        <end position="241"/>
    </location>
</feature>
<evidence type="ECO:0000256" key="1">
    <source>
        <dbReference type="ARBA" id="ARBA00004651"/>
    </source>
</evidence>
<keyword evidence="4 7" id="KW-0812">Transmembrane</keyword>
<evidence type="ECO:0000256" key="4">
    <source>
        <dbReference type="ARBA" id="ARBA00022692"/>
    </source>
</evidence>
<dbReference type="PROSITE" id="PS50928">
    <property type="entry name" value="ABC_TM1"/>
    <property type="match status" value="1"/>
</dbReference>
<keyword evidence="2 7" id="KW-0813">Transport</keyword>
<evidence type="ECO:0000256" key="2">
    <source>
        <dbReference type="ARBA" id="ARBA00022448"/>
    </source>
</evidence>